<accession>A0A9D7FHX9</accession>
<proteinExistence type="predicted"/>
<dbReference type="EMBL" id="JADJNC010000035">
    <property type="protein sequence ID" value="MBK7424574.1"/>
    <property type="molecule type" value="Genomic_DNA"/>
</dbReference>
<reference evidence="2" key="1">
    <citation type="submission" date="2020-10" db="EMBL/GenBank/DDBJ databases">
        <title>Connecting structure to function with the recovery of over 1000 high-quality activated sludge metagenome-assembled genomes encoding full-length rRNA genes using long-read sequencing.</title>
        <authorList>
            <person name="Singleton C.M."/>
            <person name="Petriglieri F."/>
            <person name="Kristensen J.M."/>
            <person name="Kirkegaard R.H."/>
            <person name="Michaelsen T.Y."/>
            <person name="Andersen M.H."/>
            <person name="Karst S.M."/>
            <person name="Dueholm M.S."/>
            <person name="Nielsen P.H."/>
            <person name="Albertsen M."/>
        </authorList>
    </citation>
    <scope>NUCLEOTIDE SEQUENCE</scope>
    <source>
        <strain evidence="2">EsbW_18-Q3-R4-48_MAXAC.044</strain>
    </source>
</reference>
<name>A0A9D7FHX9_9RHOO</name>
<evidence type="ECO:0000313" key="2">
    <source>
        <dbReference type="EMBL" id="MBK7424574.1"/>
    </source>
</evidence>
<protein>
    <submittedName>
        <fullName evidence="2">Uncharacterized protein</fullName>
    </submittedName>
</protein>
<evidence type="ECO:0000256" key="1">
    <source>
        <dbReference type="SAM" id="MobiDB-lite"/>
    </source>
</evidence>
<sequence length="127" mass="14030">MTPSQLGKNAAGGVGWTTRAQGRKTPFQRDGSMHIVSQFMVRNSHFTAHARLKTAPRVCKATISRNTRATLDGRIRALPFPTHMHLAFGLPTEGSAAWYAFDQARRATLLPEKLEIGMEFLTAAVEH</sequence>
<dbReference type="Proteomes" id="UP000886602">
    <property type="component" value="Unassembled WGS sequence"/>
</dbReference>
<evidence type="ECO:0000313" key="3">
    <source>
        <dbReference type="Proteomes" id="UP000886602"/>
    </source>
</evidence>
<gene>
    <name evidence="2" type="ORF">IPJ48_16645</name>
</gene>
<feature type="region of interest" description="Disordered" evidence="1">
    <location>
        <begin position="1"/>
        <end position="26"/>
    </location>
</feature>
<dbReference type="AlphaFoldDB" id="A0A9D7FHX9"/>
<comment type="caution">
    <text evidence="2">The sequence shown here is derived from an EMBL/GenBank/DDBJ whole genome shotgun (WGS) entry which is preliminary data.</text>
</comment>
<organism evidence="2 3">
    <name type="scientific">Candidatus Propionivibrio dominans</name>
    <dbReference type="NCBI Taxonomy" id="2954373"/>
    <lineage>
        <taxon>Bacteria</taxon>
        <taxon>Pseudomonadati</taxon>
        <taxon>Pseudomonadota</taxon>
        <taxon>Betaproteobacteria</taxon>
        <taxon>Rhodocyclales</taxon>
        <taxon>Rhodocyclaceae</taxon>
        <taxon>Propionivibrio</taxon>
    </lineage>
</organism>